<reference evidence="2" key="1">
    <citation type="submission" date="2025-08" db="UniProtKB">
        <authorList>
            <consortium name="RefSeq"/>
        </authorList>
    </citation>
    <scope>IDENTIFICATION</scope>
    <source>
        <strain evidence="2">OHB3-1</strain>
    </source>
</reference>
<organism evidence="1 2">
    <name type="scientific">Momordica charantia</name>
    <name type="common">Bitter gourd</name>
    <name type="synonym">Balsam pear</name>
    <dbReference type="NCBI Taxonomy" id="3673"/>
    <lineage>
        <taxon>Eukaryota</taxon>
        <taxon>Viridiplantae</taxon>
        <taxon>Streptophyta</taxon>
        <taxon>Embryophyta</taxon>
        <taxon>Tracheophyta</taxon>
        <taxon>Spermatophyta</taxon>
        <taxon>Magnoliopsida</taxon>
        <taxon>eudicotyledons</taxon>
        <taxon>Gunneridae</taxon>
        <taxon>Pentapetalae</taxon>
        <taxon>rosids</taxon>
        <taxon>fabids</taxon>
        <taxon>Cucurbitales</taxon>
        <taxon>Cucurbitaceae</taxon>
        <taxon>Momordiceae</taxon>
        <taxon>Momordica</taxon>
    </lineage>
</organism>
<dbReference type="KEGG" id="mcha:111022936"/>
<name>A0A6J1DT79_MOMCH</name>
<keyword evidence="1" id="KW-1185">Reference proteome</keyword>
<dbReference type="AlphaFoldDB" id="A0A6J1DT79"/>
<dbReference type="InterPro" id="IPR036397">
    <property type="entry name" value="RNaseH_sf"/>
</dbReference>
<dbReference type="Proteomes" id="UP000504603">
    <property type="component" value="Unplaced"/>
</dbReference>
<gene>
    <name evidence="2" type="primary">LOC111022936</name>
</gene>
<dbReference type="OrthoDB" id="441971at2759"/>
<protein>
    <submittedName>
        <fullName evidence="2">Uncharacterized protein LOC111022936</fullName>
    </submittedName>
</protein>
<sequence length="154" mass="17966">MKLDDALWAYRTAFKTPLGRSPYKLVFGKLCHLPLELEHKAFWAVKMLNLDDVAEGDVRCLQLLSKEAYENAKLYKEKTKRWHDARINPRKFEKDSKCCFSIQDSNFFQESSNRDVKVQEMDSGRESTVNRQRLKHFFGESVVRNAGAHHLATD</sequence>
<dbReference type="GeneID" id="111022936"/>
<dbReference type="RefSeq" id="XP_022155936.1">
    <property type="nucleotide sequence ID" value="XM_022300244.1"/>
</dbReference>
<proteinExistence type="predicted"/>
<accession>A0A6J1DT79</accession>
<dbReference type="Gene3D" id="3.30.420.10">
    <property type="entry name" value="Ribonuclease H-like superfamily/Ribonuclease H"/>
    <property type="match status" value="1"/>
</dbReference>
<evidence type="ECO:0000313" key="2">
    <source>
        <dbReference type="RefSeq" id="XP_022155936.1"/>
    </source>
</evidence>
<dbReference type="GO" id="GO:0003676">
    <property type="term" value="F:nucleic acid binding"/>
    <property type="evidence" value="ECO:0007669"/>
    <property type="project" value="InterPro"/>
</dbReference>
<evidence type="ECO:0000313" key="1">
    <source>
        <dbReference type="Proteomes" id="UP000504603"/>
    </source>
</evidence>